<dbReference type="AlphaFoldDB" id="A0AAQ4E9Y1"/>
<feature type="region of interest" description="Disordered" evidence="1">
    <location>
        <begin position="212"/>
        <end position="231"/>
    </location>
</feature>
<feature type="signal peptide" evidence="2">
    <location>
        <begin position="1"/>
        <end position="19"/>
    </location>
</feature>
<feature type="region of interest" description="Disordered" evidence="1">
    <location>
        <begin position="68"/>
        <end position="98"/>
    </location>
</feature>
<dbReference type="EMBL" id="JARKHS020019786">
    <property type="protein sequence ID" value="KAK8771402.1"/>
    <property type="molecule type" value="Genomic_DNA"/>
</dbReference>
<feature type="region of interest" description="Disordered" evidence="1">
    <location>
        <begin position="116"/>
        <end position="148"/>
    </location>
</feature>
<dbReference type="GO" id="GO:0012507">
    <property type="term" value="C:ER to Golgi transport vesicle membrane"/>
    <property type="evidence" value="ECO:0007669"/>
    <property type="project" value="TreeGrafter"/>
</dbReference>
<dbReference type="PANTHER" id="PTHR13402:SF6">
    <property type="entry name" value="SECRETORY 16, ISOFORM I"/>
    <property type="match status" value="1"/>
</dbReference>
<protein>
    <recommendedName>
        <fullName evidence="5">Secreted protein</fullName>
    </recommendedName>
</protein>
<dbReference type="PANTHER" id="PTHR13402">
    <property type="entry name" value="RGPR-RELATED"/>
    <property type="match status" value="1"/>
</dbReference>
<sequence>MLGSQVALIKLMLCAACYARVLPSWAPGCACTGGGSAGSWCSCCTVSSWLQIVWDEHKKCWVDKNAAPGDADIQSAAPPTDSSFGGKPTPPSGKPGENRFQMAKQRSLRKHYVDVLNPGSSKASGDSPAVPGVPPVPEQPGTQSPPQFLVPQAVDDHCDSGYDFVSPAPMPDHSAPAPPPPPPETVSYQQPSGKVVSTPMMFDPADFSSRAVDSSHKMAGGNLARRRAYPT</sequence>
<dbReference type="GO" id="GO:0070971">
    <property type="term" value="C:endoplasmic reticulum exit site"/>
    <property type="evidence" value="ECO:0007669"/>
    <property type="project" value="TreeGrafter"/>
</dbReference>
<gene>
    <name evidence="3" type="ORF">V5799_025352</name>
</gene>
<feature type="chain" id="PRO_5042847397" description="Secreted protein" evidence="2">
    <location>
        <begin position="20"/>
        <end position="231"/>
    </location>
</feature>
<accession>A0AAQ4E9Y1</accession>
<evidence type="ECO:0000256" key="2">
    <source>
        <dbReference type="SAM" id="SignalP"/>
    </source>
</evidence>
<keyword evidence="4" id="KW-1185">Reference proteome</keyword>
<name>A0AAQ4E9Y1_AMBAM</name>
<proteinExistence type="predicted"/>
<keyword evidence="2" id="KW-0732">Signal</keyword>
<evidence type="ECO:0000256" key="1">
    <source>
        <dbReference type="SAM" id="MobiDB-lite"/>
    </source>
</evidence>
<dbReference type="GO" id="GO:0007030">
    <property type="term" value="P:Golgi organization"/>
    <property type="evidence" value="ECO:0007669"/>
    <property type="project" value="TreeGrafter"/>
</dbReference>
<evidence type="ECO:0000313" key="4">
    <source>
        <dbReference type="Proteomes" id="UP001321473"/>
    </source>
</evidence>
<reference evidence="3 4" key="1">
    <citation type="journal article" date="2023" name="Arcadia Sci">
        <title>De novo assembly of a long-read Amblyomma americanum tick genome.</title>
        <authorList>
            <person name="Chou S."/>
            <person name="Poskanzer K.E."/>
            <person name="Rollins M."/>
            <person name="Thuy-Boun P.S."/>
        </authorList>
    </citation>
    <scope>NUCLEOTIDE SEQUENCE [LARGE SCALE GENOMIC DNA]</scope>
    <source>
        <strain evidence="3">F_SG_1</strain>
        <tissue evidence="3">Salivary glands</tissue>
    </source>
</reference>
<dbReference type="GO" id="GO:0070973">
    <property type="term" value="P:protein localization to endoplasmic reticulum exit site"/>
    <property type="evidence" value="ECO:0007669"/>
    <property type="project" value="TreeGrafter"/>
</dbReference>
<organism evidence="3 4">
    <name type="scientific">Amblyomma americanum</name>
    <name type="common">Lone star tick</name>
    <dbReference type="NCBI Taxonomy" id="6943"/>
    <lineage>
        <taxon>Eukaryota</taxon>
        <taxon>Metazoa</taxon>
        <taxon>Ecdysozoa</taxon>
        <taxon>Arthropoda</taxon>
        <taxon>Chelicerata</taxon>
        <taxon>Arachnida</taxon>
        <taxon>Acari</taxon>
        <taxon>Parasitiformes</taxon>
        <taxon>Ixodida</taxon>
        <taxon>Ixodoidea</taxon>
        <taxon>Ixodidae</taxon>
        <taxon>Amblyomminae</taxon>
        <taxon>Amblyomma</taxon>
    </lineage>
</organism>
<feature type="region of interest" description="Disordered" evidence="1">
    <location>
        <begin position="163"/>
        <end position="194"/>
    </location>
</feature>
<comment type="caution">
    <text evidence="3">The sequence shown here is derived from an EMBL/GenBank/DDBJ whole genome shotgun (WGS) entry which is preliminary data.</text>
</comment>
<evidence type="ECO:0008006" key="5">
    <source>
        <dbReference type="Google" id="ProtNLM"/>
    </source>
</evidence>
<dbReference type="Proteomes" id="UP001321473">
    <property type="component" value="Unassembled WGS sequence"/>
</dbReference>
<evidence type="ECO:0000313" key="3">
    <source>
        <dbReference type="EMBL" id="KAK8771402.1"/>
    </source>
</evidence>